<organism evidence="1 2">
    <name type="scientific">Mycobacterium liflandii (strain 128FXT)</name>
    <dbReference type="NCBI Taxonomy" id="459424"/>
    <lineage>
        <taxon>Bacteria</taxon>
        <taxon>Bacillati</taxon>
        <taxon>Actinomycetota</taxon>
        <taxon>Actinomycetes</taxon>
        <taxon>Mycobacteriales</taxon>
        <taxon>Mycobacteriaceae</taxon>
        <taxon>Mycobacterium</taxon>
        <taxon>Mycobacterium ulcerans group</taxon>
    </lineage>
</organism>
<proteinExistence type="predicted"/>
<reference evidence="1 2" key="1">
    <citation type="journal article" date="2013" name="J. Bacteriol.">
        <title>Complete Genome Sequence of the Frog Pathogen Mycobacterium ulcerans Ecovar Liflandii.</title>
        <authorList>
            <person name="Tobias N.J."/>
            <person name="Doig K.D."/>
            <person name="Medema M.H."/>
            <person name="Chen H."/>
            <person name="Haring V."/>
            <person name="Moore R."/>
            <person name="Seemann T."/>
            <person name="Stinear T.P."/>
        </authorList>
    </citation>
    <scope>NUCLEOTIDE SEQUENCE [LARGE SCALE GENOMIC DNA]</scope>
    <source>
        <strain evidence="1 2">128FXT</strain>
    </source>
</reference>
<dbReference type="EMBL" id="CP003899">
    <property type="protein sequence ID" value="AGC64707.1"/>
    <property type="molecule type" value="Genomic_DNA"/>
</dbReference>
<dbReference type="Proteomes" id="UP000011157">
    <property type="component" value="Chromosome"/>
</dbReference>
<keyword evidence="2" id="KW-1185">Reference proteome</keyword>
<name>L7VEL5_MYCL1</name>
<gene>
    <name evidence="1" type="ordered locus">MULP_05271</name>
</gene>
<evidence type="ECO:0000313" key="2">
    <source>
        <dbReference type="Proteomes" id="UP000011157"/>
    </source>
</evidence>
<dbReference type="AlphaFoldDB" id="L7VEL5"/>
<dbReference type="KEGG" id="mli:MULP_05271"/>
<evidence type="ECO:0000313" key="1">
    <source>
        <dbReference type="EMBL" id="AGC64707.1"/>
    </source>
</evidence>
<protein>
    <submittedName>
        <fullName evidence="1">Uncharacterized protein</fullName>
    </submittedName>
</protein>
<dbReference type="HOGENOM" id="CLU_2047102_0_0_11"/>
<sequence>MQVAGSLGDLKLGGYRQWHGAGGHHAHADFVGRVHQQPPVPKQVGAQRVQAVDDAAVGLDDAALKFGDVVLRKLREQVRGACRQAPGPQVDKVKLLLDAHRSRRVAAHAATVRSGQLRVC</sequence>
<dbReference type="PATRIC" id="fig|459424.11.peg.5426"/>
<accession>L7VEL5</accession>